<evidence type="ECO:0000256" key="1">
    <source>
        <dbReference type="ARBA" id="ARBA00022857"/>
    </source>
</evidence>
<sequence>MYGYSSRVDTGGVEVLEKTTIPFPQVKPGDIVIKVEYFGVNFIDTYYRQGLYKYESFPAIIGKETSGIIVGLPTDEAVLNNETFKGQGFKIGGKVAADWLGSHATYISVPWKNVYPVPDSISTKVAAAAALQGLTAVTFFEEAYKVKKGDTILVHTVAGGLGLLFAQLGRKIGATVIGTTSSPAKAELAKQNGADHVILYPVEDTVQKVLEITNGEGVDAIFDGVGKDTFDNNFKMIKRKGTIVSVGNASGAVAPFLISRLVEKNVKLLRPTMTNYVYTAEEAAHYGRVVFDLVAKGELNIKIFNEYPFTAEGVRQAQSDLTAPGGKTTGKLLVKIGGYYMDNSDTPKARRPLPTPGAAPATQRPSTPVLTPTPISPASFYGNAKPPPLPSRPKNPGSSHTAYVAPPPQYDSIDNSPEFREPELVADTTMEDQEPPPLIPPTDTNNWSGVDVDNSAWSTAGDAWENTTSDWQATSTTYWPAKVGSVTTTGYDALGYASSNLDQNYPIDGRGSYEEMHWWNSEERARSNRPGPGVLPPILADELHDPNHSLFSVNITSTPPYAPVNPSADHLSPGHATSSSIESAPPPSEEEVRTSIPHPNAYYCPKDNGWVILSWKASSVPPPLAQSYVDSSGASLPDSTRRRRHHSCLDDAGHGKDNKTHHFHKYSRAIDSHKLTPPFKHDDWREEAVKQRRRAGTILPEDVDVRNVSPPERESSSDQGSESSDDQEGVIEGVIPRKFIDELVRDKKAHPMLGKTAEQSVNLACETLLTAIENKLWKANNRQIKTASAGFQTKLGWSPNVKRIFEALGFAEEASDRETTLRPPSTDPSTVAGKQNRRRLLRAWLEINAWLLDLRRINVPRGGFSENVQDTHALEEDFRNLGLTPTTASTDFVVFAYLAQCRCDPAMTPKYFTSLTNIVKHLQIYGTCPTQLQELLAMEQSRDRFTLQDVTNAATSLGFGIDNVLAVEYDEEIPDEFVENAWRDCVKRSWRDQQHGSETHRLANEAFKILAESRGSVNLRKAWEAGKNKYMNPDRAYDTLEIPKDTEDQMLITVYNMRLDRQIEETPSQLEKMREAMTVIAEVRDSERLRQFLSSGMDPGEVVAPTRPDFPRGLNQLGNTCYLNSLLQYFYTIKDLREAVLPMSKLDLKALEDEKLTDEDLKKHRVGGRLVTRREIIRSRKFINQLADLFFNLEYSENPAVTPTLELAKLALVTSRDEEEDEFDKGGTDSSNDTDATLVDDAPRVTHTALSKSPQSPQRSSVLGKRPRDLEKQDSSMDVDSPISQSPKEKDGFGARREVGSPLSEAASNRNEASSSKLPEVDADGDTKMKVVTAPPKPAKKRTEVNDSTMMFGEQQRKGMSYAILKLSLGKQHDVAECMDNCMFQIETALLRFDDTGDDTDKTSIVKSLFYGKIRQRLTGADAQQSRPSIHEKEDLFSHLPVNVTDDGVDIYDGLSGYFDDVVEFEGRKARMEVTLVELPPVLQIQLQRVQFNRETLQPYKSQAYVKFGENIYMDRFLDTANPEKRAKSKAIQTELSSCRERVRLLVNGKDSVPFTSSLEHTRAYLSGLQSSTPGIDSDVLLLLDQEKTRLNEEIDRVRARINVLKSELEDVWADCTEAAYELTSVFIHRGSSPSWGHYFFYSRHLPESPDSWFKYNDSDVSVVSKEEVLADTTGSTANPYLLVFARKGANVVDTVKRFDPTMLDSP</sequence>
<dbReference type="SUPFAM" id="SSF51735">
    <property type="entry name" value="NAD(P)-binding Rossmann-fold domains"/>
    <property type="match status" value="1"/>
</dbReference>
<dbReference type="Gene3D" id="3.90.180.10">
    <property type="entry name" value="Medium-chain alcohol dehydrogenases, catalytic domain"/>
    <property type="match status" value="1"/>
</dbReference>
<feature type="coiled-coil region" evidence="5">
    <location>
        <begin position="1581"/>
        <end position="1608"/>
    </location>
</feature>
<feature type="region of interest" description="Disordered" evidence="6">
    <location>
        <begin position="686"/>
        <end position="732"/>
    </location>
</feature>
<gene>
    <name evidence="8" type="ORF">D9613_004117</name>
</gene>
<dbReference type="GO" id="GO:0070402">
    <property type="term" value="F:NADPH binding"/>
    <property type="evidence" value="ECO:0007669"/>
    <property type="project" value="TreeGrafter"/>
</dbReference>
<keyword evidence="9" id="KW-1185">Reference proteome</keyword>
<dbReference type="GO" id="GO:0003960">
    <property type="term" value="F:quinone reductase (NADPH) activity"/>
    <property type="evidence" value="ECO:0007669"/>
    <property type="project" value="InterPro"/>
</dbReference>
<dbReference type="InterPro" id="IPR018200">
    <property type="entry name" value="USP_CS"/>
</dbReference>
<feature type="compositionally biased region" description="Polar residues" evidence="6">
    <location>
        <begin position="1276"/>
        <end position="1286"/>
    </location>
</feature>
<evidence type="ECO:0000313" key="8">
    <source>
        <dbReference type="EMBL" id="KAF4611516.1"/>
    </source>
</evidence>
<dbReference type="InterPro" id="IPR025305">
    <property type="entry name" value="UCH_repeat_domain"/>
</dbReference>
<feature type="compositionally biased region" description="Low complexity" evidence="6">
    <location>
        <begin position="1304"/>
        <end position="1316"/>
    </location>
</feature>
<dbReference type="InterPro" id="IPR047618">
    <property type="entry name" value="QOR-like"/>
</dbReference>
<dbReference type="Gene3D" id="3.90.70.10">
    <property type="entry name" value="Cysteine proteinases"/>
    <property type="match status" value="2"/>
</dbReference>
<evidence type="ECO:0000259" key="7">
    <source>
        <dbReference type="PROSITE" id="PS50235"/>
    </source>
</evidence>
<dbReference type="GO" id="GO:0005829">
    <property type="term" value="C:cytosol"/>
    <property type="evidence" value="ECO:0007669"/>
    <property type="project" value="TreeGrafter"/>
</dbReference>
<organism evidence="8 9">
    <name type="scientific">Agrocybe pediades</name>
    <dbReference type="NCBI Taxonomy" id="84607"/>
    <lineage>
        <taxon>Eukaryota</taxon>
        <taxon>Fungi</taxon>
        <taxon>Dikarya</taxon>
        <taxon>Basidiomycota</taxon>
        <taxon>Agaricomycotina</taxon>
        <taxon>Agaricomycetes</taxon>
        <taxon>Agaricomycetidae</taxon>
        <taxon>Agaricales</taxon>
        <taxon>Agaricineae</taxon>
        <taxon>Strophariaceae</taxon>
        <taxon>Agrocybe</taxon>
    </lineage>
</organism>
<evidence type="ECO:0000256" key="5">
    <source>
        <dbReference type="SAM" id="Coils"/>
    </source>
</evidence>
<evidence type="ECO:0000256" key="3">
    <source>
        <dbReference type="ARBA" id="ARBA00043088"/>
    </source>
</evidence>
<dbReference type="Pfam" id="PF13446">
    <property type="entry name" value="RPT"/>
    <property type="match status" value="1"/>
</dbReference>
<reference evidence="8 9" key="1">
    <citation type="submission" date="2019-12" db="EMBL/GenBank/DDBJ databases">
        <authorList>
            <person name="Floudas D."/>
            <person name="Bentzer J."/>
            <person name="Ahren D."/>
            <person name="Johansson T."/>
            <person name="Persson P."/>
            <person name="Tunlid A."/>
        </authorList>
    </citation>
    <scope>NUCLEOTIDE SEQUENCE [LARGE SCALE GENOMIC DNA]</scope>
    <source>
        <strain evidence="8 9">CBS 102.39</strain>
    </source>
</reference>
<feature type="region of interest" description="Disordered" evidence="6">
    <location>
        <begin position="344"/>
        <end position="448"/>
    </location>
</feature>
<dbReference type="PROSITE" id="PS50235">
    <property type="entry name" value="USP_3"/>
    <property type="match status" value="1"/>
</dbReference>
<dbReference type="InterPro" id="IPR013154">
    <property type="entry name" value="ADH-like_N"/>
</dbReference>
<protein>
    <recommendedName>
        <fullName evidence="4">Probable quinone oxidoreductase</fullName>
    </recommendedName>
    <alternativeName>
        <fullName evidence="3">NADPH:quinone reductase</fullName>
    </alternativeName>
</protein>
<name>A0A8H4VI71_9AGAR</name>
<dbReference type="PROSITE" id="PS00973">
    <property type="entry name" value="USP_2"/>
    <property type="match status" value="1"/>
</dbReference>
<dbReference type="InterPro" id="IPR028889">
    <property type="entry name" value="USP"/>
</dbReference>
<dbReference type="InterPro" id="IPR001394">
    <property type="entry name" value="Peptidase_C19_UCH"/>
</dbReference>
<dbReference type="InterPro" id="IPR036291">
    <property type="entry name" value="NAD(P)-bd_dom_sf"/>
</dbReference>
<evidence type="ECO:0000256" key="6">
    <source>
        <dbReference type="SAM" id="MobiDB-lite"/>
    </source>
</evidence>
<feature type="compositionally biased region" description="Basic and acidic residues" evidence="6">
    <location>
        <begin position="1266"/>
        <end position="1275"/>
    </location>
</feature>
<dbReference type="CDD" id="cd02666">
    <property type="entry name" value="Peptidase_C19J"/>
    <property type="match status" value="1"/>
</dbReference>
<proteinExistence type="predicted"/>
<dbReference type="SMART" id="SM00829">
    <property type="entry name" value="PKS_ER"/>
    <property type="match status" value="1"/>
</dbReference>
<keyword evidence="5" id="KW-0175">Coiled coil</keyword>
<dbReference type="InterPro" id="IPR038765">
    <property type="entry name" value="Papain-like_cys_pep_sf"/>
</dbReference>
<dbReference type="FunFam" id="3.40.50.720:FF:000053">
    <property type="entry name" value="Quinone oxidoreductase 1"/>
    <property type="match status" value="1"/>
</dbReference>
<dbReference type="PANTHER" id="PTHR48106:SF13">
    <property type="entry name" value="QUINONE OXIDOREDUCTASE-RELATED"/>
    <property type="match status" value="1"/>
</dbReference>
<dbReference type="Pfam" id="PF00107">
    <property type="entry name" value="ADH_zinc_N"/>
    <property type="match status" value="1"/>
</dbReference>
<dbReference type="SUPFAM" id="SSF54001">
    <property type="entry name" value="Cysteine proteinases"/>
    <property type="match status" value="1"/>
</dbReference>
<dbReference type="InterPro" id="IPR013149">
    <property type="entry name" value="ADH-like_C"/>
</dbReference>
<dbReference type="InterPro" id="IPR020843">
    <property type="entry name" value="ER"/>
</dbReference>
<dbReference type="GO" id="GO:0016579">
    <property type="term" value="P:protein deubiquitination"/>
    <property type="evidence" value="ECO:0007669"/>
    <property type="project" value="InterPro"/>
</dbReference>
<feature type="compositionally biased region" description="Basic and acidic residues" evidence="6">
    <location>
        <begin position="647"/>
        <end position="660"/>
    </location>
</feature>
<dbReference type="Gene3D" id="3.40.50.720">
    <property type="entry name" value="NAD(P)-binding Rossmann-like Domain"/>
    <property type="match status" value="1"/>
</dbReference>
<dbReference type="GO" id="GO:0004843">
    <property type="term" value="F:cysteine-type deubiquitinase activity"/>
    <property type="evidence" value="ECO:0007669"/>
    <property type="project" value="InterPro"/>
</dbReference>
<dbReference type="GO" id="GO:0035925">
    <property type="term" value="F:mRNA 3'-UTR AU-rich region binding"/>
    <property type="evidence" value="ECO:0007669"/>
    <property type="project" value="TreeGrafter"/>
</dbReference>
<dbReference type="CDD" id="cd05286">
    <property type="entry name" value="QOR2"/>
    <property type="match status" value="1"/>
</dbReference>
<accession>A0A8H4VI71</accession>
<dbReference type="Pfam" id="PF00443">
    <property type="entry name" value="UCH"/>
    <property type="match status" value="1"/>
</dbReference>
<evidence type="ECO:0000313" key="9">
    <source>
        <dbReference type="Proteomes" id="UP000521872"/>
    </source>
</evidence>
<evidence type="ECO:0000256" key="2">
    <source>
        <dbReference type="ARBA" id="ARBA00023002"/>
    </source>
</evidence>
<dbReference type="SUPFAM" id="SSF50129">
    <property type="entry name" value="GroES-like"/>
    <property type="match status" value="1"/>
</dbReference>
<dbReference type="PANTHER" id="PTHR48106">
    <property type="entry name" value="QUINONE OXIDOREDUCTASE PIG3-RELATED"/>
    <property type="match status" value="1"/>
</dbReference>
<keyword evidence="1" id="KW-0521">NADP</keyword>
<dbReference type="Proteomes" id="UP000521872">
    <property type="component" value="Unassembled WGS sequence"/>
</dbReference>
<dbReference type="Pfam" id="PF08240">
    <property type="entry name" value="ADH_N"/>
    <property type="match status" value="1"/>
</dbReference>
<feature type="compositionally biased region" description="Polar residues" evidence="6">
    <location>
        <begin position="628"/>
        <end position="638"/>
    </location>
</feature>
<comment type="caution">
    <text evidence="8">The sequence shown here is derived from an EMBL/GenBank/DDBJ whole genome shotgun (WGS) entry which is preliminary data.</text>
</comment>
<feature type="compositionally biased region" description="Polar residues" evidence="6">
    <location>
        <begin position="1248"/>
        <end position="1261"/>
    </location>
</feature>
<dbReference type="PROSITE" id="PS00972">
    <property type="entry name" value="USP_1"/>
    <property type="match status" value="1"/>
</dbReference>
<feature type="region of interest" description="Disordered" evidence="6">
    <location>
        <begin position="561"/>
        <end position="595"/>
    </location>
</feature>
<dbReference type="EMBL" id="JAACJL010000057">
    <property type="protein sequence ID" value="KAF4611516.1"/>
    <property type="molecule type" value="Genomic_DNA"/>
</dbReference>
<keyword evidence="2" id="KW-0560">Oxidoreductase</keyword>
<feature type="domain" description="USP" evidence="7">
    <location>
        <begin position="1112"/>
        <end position="1688"/>
    </location>
</feature>
<evidence type="ECO:0000256" key="4">
    <source>
        <dbReference type="ARBA" id="ARBA00070796"/>
    </source>
</evidence>
<feature type="region of interest" description="Disordered" evidence="6">
    <location>
        <begin position="1216"/>
        <end position="1343"/>
    </location>
</feature>
<dbReference type="InterPro" id="IPR011032">
    <property type="entry name" value="GroES-like_sf"/>
</dbReference>
<feature type="compositionally biased region" description="Basic and acidic residues" evidence="6">
    <location>
        <begin position="1287"/>
        <end position="1299"/>
    </location>
</feature>
<feature type="region of interest" description="Disordered" evidence="6">
    <location>
        <begin position="623"/>
        <end position="660"/>
    </location>
</feature>